<feature type="region of interest" description="Disordered" evidence="2">
    <location>
        <begin position="215"/>
        <end position="242"/>
    </location>
</feature>
<dbReference type="GO" id="GO:0008017">
    <property type="term" value="F:microtubule binding"/>
    <property type="evidence" value="ECO:0007669"/>
    <property type="project" value="InterPro"/>
</dbReference>
<feature type="region of interest" description="Disordered" evidence="2">
    <location>
        <begin position="188"/>
        <end position="207"/>
    </location>
</feature>
<dbReference type="Pfam" id="PF05217">
    <property type="entry name" value="SAXO1-2"/>
    <property type="match status" value="1"/>
</dbReference>
<dbReference type="GO" id="GO:0036126">
    <property type="term" value="C:sperm flagellum"/>
    <property type="evidence" value="ECO:0007669"/>
    <property type="project" value="TreeGrafter"/>
</dbReference>
<evidence type="ECO:0000256" key="2">
    <source>
        <dbReference type="SAM" id="MobiDB-lite"/>
    </source>
</evidence>
<feature type="region of interest" description="Disordered" evidence="2">
    <location>
        <begin position="374"/>
        <end position="401"/>
    </location>
</feature>
<dbReference type="GO" id="GO:0036064">
    <property type="term" value="C:ciliary basal body"/>
    <property type="evidence" value="ECO:0007669"/>
    <property type="project" value="TreeGrafter"/>
</dbReference>
<evidence type="ECO:0000313" key="4">
    <source>
        <dbReference type="Proteomes" id="UP001497525"/>
    </source>
</evidence>
<comment type="similarity">
    <text evidence="1">Belongs to the FAM154 family.</text>
</comment>
<dbReference type="Proteomes" id="UP001497525">
    <property type="component" value="Unassembled WGS sequence"/>
</dbReference>
<dbReference type="GO" id="GO:0005879">
    <property type="term" value="C:axonemal microtubule"/>
    <property type="evidence" value="ECO:0007669"/>
    <property type="project" value="TreeGrafter"/>
</dbReference>
<evidence type="ECO:0008006" key="5">
    <source>
        <dbReference type="Google" id="ProtNLM"/>
    </source>
</evidence>
<dbReference type="PANTHER" id="PTHR31516:SF17">
    <property type="entry name" value="STABILIZER OF AXONEMAL MICROTUBULES 2"/>
    <property type="match status" value="1"/>
</dbReference>
<feature type="compositionally biased region" description="Basic and acidic residues" evidence="2">
    <location>
        <begin position="296"/>
        <end position="345"/>
    </location>
</feature>
<evidence type="ECO:0000313" key="3">
    <source>
        <dbReference type="EMBL" id="CAL5129317.1"/>
    </source>
</evidence>
<sequence length="476" mass="53595">MSQRGKNKCICQICNCGRHKCPHHPRKPSVTKPCGISEYANKFTAYDVKPVTSCKPPPKAVHSDGPLSSETTTRVDYVQHPINMTSSCKKASIYEPSTVAFDGTSTYTKEYTAKQADRQKPMKPPQSKPSTAKFEGEPTYKRDYREWEVEKRQPVSKAAEWTAPTEPFKGLPTYTTDYISYDAHPPASCKPHQEYKEPTDPFGGETDYQEAYRKPLVAERTRPIVHKDEGQRSSAPMEGTSTAMHDYNWKSAAPVASCKPAQNAIHSDSPFQSDTTNRIDFKEWPQDYKPQQPVTQKDEFQAPKGEMSKDTTYHLDYVQRDVGSRAKPIDRTQKRADLPPFKGKTDYEENYKAWQVGPRERAGPKDNTYHEPTVPFEGQSTTQQHYTAHPGCHPPPSCKPLNKPITHDGNFDDLTMYRVEYTSKHVEPCPAALLNSGKSKYAFVQEDPEGHRFYSSLADAGSNADSANRMPVVAAN</sequence>
<reference evidence="3" key="1">
    <citation type="submission" date="2024-06" db="EMBL/GenBank/DDBJ databases">
        <authorList>
            <person name="Liu X."/>
            <person name="Lenzi L."/>
            <person name="Haldenby T S."/>
            <person name="Uol C."/>
        </authorList>
    </citation>
    <scope>NUCLEOTIDE SEQUENCE</scope>
</reference>
<gene>
    <name evidence="3" type="ORF">CDAUBV1_LOCUS254</name>
</gene>
<name>A0AAV2SZN2_CALDB</name>
<dbReference type="PANTHER" id="PTHR31516">
    <property type="entry name" value="STABILIZER OF AXONEMAL MICROTUBULES 2"/>
    <property type="match status" value="1"/>
</dbReference>
<comment type="caution">
    <text evidence="3">The sequence shown here is derived from an EMBL/GenBank/DDBJ whole genome shotgun (WGS) entry which is preliminary data.</text>
</comment>
<accession>A0AAV2SZN2</accession>
<feature type="region of interest" description="Disordered" evidence="2">
    <location>
        <begin position="113"/>
        <end position="138"/>
    </location>
</feature>
<evidence type="ECO:0000256" key="1">
    <source>
        <dbReference type="ARBA" id="ARBA00008738"/>
    </source>
</evidence>
<protein>
    <recommendedName>
        <fullName evidence="5">Stabilizer of axonemal microtubules 2</fullName>
    </recommendedName>
</protein>
<organism evidence="3 4">
    <name type="scientific">Calicophoron daubneyi</name>
    <name type="common">Rumen fluke</name>
    <name type="synonym">Paramphistomum daubneyi</name>
    <dbReference type="NCBI Taxonomy" id="300641"/>
    <lineage>
        <taxon>Eukaryota</taxon>
        <taxon>Metazoa</taxon>
        <taxon>Spiralia</taxon>
        <taxon>Lophotrochozoa</taxon>
        <taxon>Platyhelminthes</taxon>
        <taxon>Trematoda</taxon>
        <taxon>Digenea</taxon>
        <taxon>Plagiorchiida</taxon>
        <taxon>Pronocephalata</taxon>
        <taxon>Paramphistomoidea</taxon>
        <taxon>Paramphistomidae</taxon>
        <taxon>Calicophoron</taxon>
    </lineage>
</organism>
<dbReference type="AlphaFoldDB" id="A0AAV2SZN2"/>
<dbReference type="EMBL" id="CAXLJL010000001">
    <property type="protein sequence ID" value="CAL5129317.1"/>
    <property type="molecule type" value="Genomic_DNA"/>
</dbReference>
<feature type="compositionally biased region" description="Basic and acidic residues" evidence="2">
    <location>
        <begin position="215"/>
        <end position="231"/>
    </location>
</feature>
<dbReference type="GO" id="GO:0005814">
    <property type="term" value="C:centriole"/>
    <property type="evidence" value="ECO:0007669"/>
    <property type="project" value="TreeGrafter"/>
</dbReference>
<feature type="region of interest" description="Disordered" evidence="2">
    <location>
        <begin position="284"/>
        <end position="345"/>
    </location>
</feature>
<dbReference type="InterPro" id="IPR033336">
    <property type="entry name" value="SAXO1/2"/>
</dbReference>
<proteinExistence type="inferred from homology"/>